<feature type="transmembrane region" description="Helical" evidence="2">
    <location>
        <begin position="519"/>
        <end position="541"/>
    </location>
</feature>
<evidence type="ECO:0000256" key="1">
    <source>
        <dbReference type="SAM" id="MobiDB-lite"/>
    </source>
</evidence>
<keyword evidence="2" id="KW-1133">Transmembrane helix</keyword>
<evidence type="ECO:0000313" key="4">
    <source>
        <dbReference type="Proteomes" id="UP000183461"/>
    </source>
</evidence>
<evidence type="ECO:0000313" key="3">
    <source>
        <dbReference type="EMBL" id="SFW38364.1"/>
    </source>
</evidence>
<dbReference type="AlphaFoldDB" id="A0A1K1NST3"/>
<dbReference type="EMBL" id="FPIP01000005">
    <property type="protein sequence ID" value="SFW38364.1"/>
    <property type="molecule type" value="Genomic_DNA"/>
</dbReference>
<feature type="region of interest" description="Disordered" evidence="1">
    <location>
        <begin position="1"/>
        <end position="33"/>
    </location>
</feature>
<dbReference type="Proteomes" id="UP000183461">
    <property type="component" value="Unassembled WGS sequence"/>
</dbReference>
<protein>
    <submittedName>
        <fullName evidence="3">ABC-type uncharacterized transport system</fullName>
    </submittedName>
</protein>
<gene>
    <name evidence="3" type="ORF">SAMN02910280_2236</name>
</gene>
<feature type="compositionally biased region" description="Basic and acidic residues" evidence="1">
    <location>
        <begin position="1"/>
        <end position="14"/>
    </location>
</feature>
<name>A0A1K1NST3_RUMFL</name>
<keyword evidence="2" id="KW-0472">Membrane</keyword>
<accession>A0A1K1NST3</accession>
<proteinExistence type="predicted"/>
<evidence type="ECO:0000256" key="2">
    <source>
        <dbReference type="SAM" id="Phobius"/>
    </source>
</evidence>
<organism evidence="3 4">
    <name type="scientific">Ruminococcus flavefaciens</name>
    <dbReference type="NCBI Taxonomy" id="1265"/>
    <lineage>
        <taxon>Bacteria</taxon>
        <taxon>Bacillati</taxon>
        <taxon>Bacillota</taxon>
        <taxon>Clostridia</taxon>
        <taxon>Eubacteriales</taxon>
        <taxon>Oscillospiraceae</taxon>
        <taxon>Ruminococcus</taxon>
    </lineage>
</organism>
<keyword evidence="2" id="KW-0812">Transmembrane</keyword>
<sequence>MIQMSKKELDKNKDLTNSNAPDELVTIEEETEKEEKPASGFRKKLKYGSMFYIAIALVVAIVVVMNIMVTVIGKRSPIKIDLTPDDRYELSAESVDAVKNIEKDVDITVTAKRDYFDALASYWRGQTGYDTPFELIPELLDKYSVYAKQGKGSIDVKYVDMDVDPDIINQYKKYYNGDIERGSIIVSSGERVSVISSTDVMNMITPDQYTAQTTGEYKFKFTGESTITSAITNVCDAHPVKTAFAMTMNGASLFDAQSYGSAVNAFENELLAKNGYECSDIDIATDEIKPEDYDMVVVFAPSVDFSEDIIKKLSDFLYNGGKYDRNVIYVPDVSKTNLPNIEAFLADWNIKVENEIICDAKYNIGAPYIVALKVDDSEAVGTLPNEKLPIVSPYTRALTELSKNNGNIVKSLISSYDEAYTVSPTDMNEVISEQVTKTAVMLSQKQTSEDFNVYTSSVLVMGSPDIMDSRIIMQNTTYNNANVIISALNQIAGKENGAVILEKSLQYSAIAPSTGQAKVIQIIVVWVIPFIIAAIGVMVLLRRRNK</sequence>
<reference evidence="3 4" key="1">
    <citation type="submission" date="2016-11" db="EMBL/GenBank/DDBJ databases">
        <authorList>
            <person name="Jaros S."/>
            <person name="Januszkiewicz K."/>
            <person name="Wedrychowicz H."/>
        </authorList>
    </citation>
    <scope>NUCLEOTIDE SEQUENCE [LARGE SCALE GENOMIC DNA]</scope>
    <source>
        <strain evidence="3 4">YL228</strain>
    </source>
</reference>
<feature type="transmembrane region" description="Helical" evidence="2">
    <location>
        <begin position="51"/>
        <end position="73"/>
    </location>
</feature>